<dbReference type="AlphaFoldDB" id="A0A412TIN8"/>
<name>A0A412TIN8_9BACT</name>
<organism evidence="1 2">
    <name type="scientific">Odoribacter splanchnicus</name>
    <dbReference type="NCBI Taxonomy" id="28118"/>
    <lineage>
        <taxon>Bacteria</taxon>
        <taxon>Pseudomonadati</taxon>
        <taxon>Bacteroidota</taxon>
        <taxon>Bacteroidia</taxon>
        <taxon>Bacteroidales</taxon>
        <taxon>Odoribacteraceae</taxon>
        <taxon>Odoribacter</taxon>
    </lineage>
</organism>
<dbReference type="Proteomes" id="UP000284243">
    <property type="component" value="Unassembled WGS sequence"/>
</dbReference>
<accession>A0A412TIN8</accession>
<sequence>MKTSYGLEFNTVTEIDPEWSGYDKKVAECHLANAGVVIVDTEYGQPIDNEHDLEEIYRILEKKKTGHPKNK</sequence>
<dbReference type="EMBL" id="QRYC01000048">
    <property type="protein sequence ID" value="RGU53202.1"/>
    <property type="molecule type" value="Genomic_DNA"/>
</dbReference>
<proteinExistence type="predicted"/>
<reference evidence="1 2" key="1">
    <citation type="submission" date="2018-08" db="EMBL/GenBank/DDBJ databases">
        <title>A genome reference for cultivated species of the human gut microbiota.</title>
        <authorList>
            <person name="Zou Y."/>
            <person name="Xue W."/>
            <person name="Luo G."/>
        </authorList>
    </citation>
    <scope>NUCLEOTIDE SEQUENCE [LARGE SCALE GENOMIC DNA]</scope>
    <source>
        <strain evidence="1 2">AF16-14</strain>
    </source>
</reference>
<dbReference type="RefSeq" id="WP_055205387.1">
    <property type="nucleotide sequence ID" value="NZ_QRYC01000048.1"/>
</dbReference>
<evidence type="ECO:0000313" key="1">
    <source>
        <dbReference type="EMBL" id="RGU53202.1"/>
    </source>
</evidence>
<gene>
    <name evidence="1" type="ORF">DWW57_18890</name>
</gene>
<protein>
    <submittedName>
        <fullName evidence="1">Uncharacterized protein</fullName>
    </submittedName>
</protein>
<evidence type="ECO:0000313" key="2">
    <source>
        <dbReference type="Proteomes" id="UP000284243"/>
    </source>
</evidence>
<dbReference type="GeneID" id="98672062"/>
<comment type="caution">
    <text evidence="1">The sequence shown here is derived from an EMBL/GenBank/DDBJ whole genome shotgun (WGS) entry which is preliminary data.</text>
</comment>